<dbReference type="InterPro" id="IPR003591">
    <property type="entry name" value="Leu-rich_rpt_typical-subtyp"/>
</dbReference>
<dbReference type="PANTHER" id="PTHR24373">
    <property type="entry name" value="SLIT RELATED LEUCINE-RICH REPEAT NEURONAL PROTEIN"/>
    <property type="match status" value="1"/>
</dbReference>
<dbReference type="OrthoDB" id="635273at2759"/>
<evidence type="ECO:0008006" key="8">
    <source>
        <dbReference type="Google" id="ProtNLM"/>
    </source>
</evidence>
<feature type="signal peptide" evidence="5">
    <location>
        <begin position="1"/>
        <end position="20"/>
    </location>
</feature>
<evidence type="ECO:0000313" key="7">
    <source>
        <dbReference type="Proteomes" id="UP000235965"/>
    </source>
</evidence>
<evidence type="ECO:0000256" key="3">
    <source>
        <dbReference type="ARBA" id="ARBA00022737"/>
    </source>
</evidence>
<feature type="transmembrane region" description="Helical" evidence="4">
    <location>
        <begin position="419"/>
        <end position="441"/>
    </location>
</feature>
<keyword evidence="2 5" id="KW-0732">Signal</keyword>
<dbReference type="InterPro" id="IPR001611">
    <property type="entry name" value="Leu-rich_rpt"/>
</dbReference>
<dbReference type="PROSITE" id="PS51450">
    <property type="entry name" value="LRR"/>
    <property type="match status" value="1"/>
</dbReference>
<dbReference type="InterPro" id="IPR032675">
    <property type="entry name" value="LRR_dom_sf"/>
</dbReference>
<proteinExistence type="predicted"/>
<dbReference type="FunCoup" id="A0A2J7Q0W9">
    <property type="interactions" value="1"/>
</dbReference>
<dbReference type="SUPFAM" id="SSF52058">
    <property type="entry name" value="L domain-like"/>
    <property type="match status" value="1"/>
</dbReference>
<name>A0A2J7Q0W9_9NEOP</name>
<dbReference type="Proteomes" id="UP000235965">
    <property type="component" value="Unassembled WGS sequence"/>
</dbReference>
<dbReference type="SMART" id="SM00365">
    <property type="entry name" value="LRR_SD22"/>
    <property type="match status" value="3"/>
</dbReference>
<accession>A0A2J7Q0W9</accession>
<sequence length="471" mass="53303">MHQIELLLLVLLLWTAVAKADPVCKVCMCSETTVNCVARNLQLHFNDSDWPSDMVITDVMIDNNQLVHVTQYPPLAVLRLSLSHNNIVGIDSAAFMHLQNLTELDLSHNFITSENLASDVFKGVFAPDRYQPLANLETLRLGSNAIHTLKSDLFEHIVNLRILTLDANPLRVLDQGTVLALSSLPYLEVLDLSYTDLKDLPEYLLHTPKNLKVLNLTGNFMTRVPSALEHSHALEVLHFSENPVVVLDRSSFKSDMPYLRELHMSYMENLTYIASGAMSKLTALQELYLSHNPRLSSIHPDTFSSRRDGEKSEEWPPIVKLDLGHNNLASLDRHLLGHWKILQYLNLVGNRWLCDCENQWMVSTLLPAVENITKYQIDTLECVEPEQMRGRKLHELEVRNYHMRCLDSAGNHPEKDAKMLVGILVGVLLAVPVTMIALLLFRKSNFGSRFFSRGPASYSRAFYSPADSGEN</sequence>
<dbReference type="Pfam" id="PF13855">
    <property type="entry name" value="LRR_8"/>
    <property type="match status" value="2"/>
</dbReference>
<dbReference type="SMART" id="SM00369">
    <property type="entry name" value="LRR_TYP"/>
    <property type="match status" value="8"/>
</dbReference>
<evidence type="ECO:0000256" key="1">
    <source>
        <dbReference type="ARBA" id="ARBA00022614"/>
    </source>
</evidence>
<keyword evidence="7" id="KW-1185">Reference proteome</keyword>
<dbReference type="GO" id="GO:0005615">
    <property type="term" value="C:extracellular space"/>
    <property type="evidence" value="ECO:0007669"/>
    <property type="project" value="TreeGrafter"/>
</dbReference>
<organism evidence="6 7">
    <name type="scientific">Cryptotermes secundus</name>
    <dbReference type="NCBI Taxonomy" id="105785"/>
    <lineage>
        <taxon>Eukaryota</taxon>
        <taxon>Metazoa</taxon>
        <taxon>Ecdysozoa</taxon>
        <taxon>Arthropoda</taxon>
        <taxon>Hexapoda</taxon>
        <taxon>Insecta</taxon>
        <taxon>Pterygota</taxon>
        <taxon>Neoptera</taxon>
        <taxon>Polyneoptera</taxon>
        <taxon>Dictyoptera</taxon>
        <taxon>Blattodea</taxon>
        <taxon>Blattoidea</taxon>
        <taxon>Termitoidae</taxon>
        <taxon>Kalotermitidae</taxon>
        <taxon>Cryptotermitinae</taxon>
        <taxon>Cryptotermes</taxon>
    </lineage>
</organism>
<dbReference type="EMBL" id="NEVH01019960">
    <property type="protein sequence ID" value="PNF22240.1"/>
    <property type="molecule type" value="Genomic_DNA"/>
</dbReference>
<comment type="caution">
    <text evidence="6">The sequence shown here is derived from an EMBL/GenBank/DDBJ whole genome shotgun (WGS) entry which is preliminary data.</text>
</comment>
<dbReference type="PANTHER" id="PTHR24373:SF392">
    <property type="entry name" value="NEPHROCAN"/>
    <property type="match status" value="1"/>
</dbReference>
<dbReference type="AlphaFoldDB" id="A0A2J7Q0W9"/>
<keyword evidence="1" id="KW-0433">Leucine-rich repeat</keyword>
<dbReference type="GO" id="GO:0031012">
    <property type="term" value="C:extracellular matrix"/>
    <property type="evidence" value="ECO:0007669"/>
    <property type="project" value="TreeGrafter"/>
</dbReference>
<evidence type="ECO:0000313" key="6">
    <source>
        <dbReference type="EMBL" id="PNF22240.1"/>
    </source>
</evidence>
<dbReference type="EMBL" id="NEVH01019960">
    <property type="protein sequence ID" value="PNF22239.1"/>
    <property type="molecule type" value="Genomic_DNA"/>
</dbReference>
<keyword evidence="4" id="KW-0472">Membrane</keyword>
<evidence type="ECO:0000256" key="4">
    <source>
        <dbReference type="SAM" id="Phobius"/>
    </source>
</evidence>
<evidence type="ECO:0000256" key="5">
    <source>
        <dbReference type="SAM" id="SignalP"/>
    </source>
</evidence>
<evidence type="ECO:0000256" key="2">
    <source>
        <dbReference type="ARBA" id="ARBA00022729"/>
    </source>
</evidence>
<keyword evidence="4" id="KW-0812">Transmembrane</keyword>
<reference evidence="6 7" key="1">
    <citation type="submission" date="2017-12" db="EMBL/GenBank/DDBJ databases">
        <title>Hemimetabolous genomes reveal molecular basis of termite eusociality.</title>
        <authorList>
            <person name="Harrison M.C."/>
            <person name="Jongepier E."/>
            <person name="Robertson H.M."/>
            <person name="Arning N."/>
            <person name="Bitard-Feildel T."/>
            <person name="Chao H."/>
            <person name="Childers C.P."/>
            <person name="Dinh H."/>
            <person name="Doddapaneni H."/>
            <person name="Dugan S."/>
            <person name="Gowin J."/>
            <person name="Greiner C."/>
            <person name="Han Y."/>
            <person name="Hu H."/>
            <person name="Hughes D.S.T."/>
            <person name="Huylmans A.-K."/>
            <person name="Kemena C."/>
            <person name="Kremer L.P.M."/>
            <person name="Lee S.L."/>
            <person name="Lopez-Ezquerra A."/>
            <person name="Mallet L."/>
            <person name="Monroy-Kuhn J.M."/>
            <person name="Moser A."/>
            <person name="Murali S.C."/>
            <person name="Muzny D.M."/>
            <person name="Otani S."/>
            <person name="Piulachs M.-D."/>
            <person name="Poelchau M."/>
            <person name="Qu J."/>
            <person name="Schaub F."/>
            <person name="Wada-Katsumata A."/>
            <person name="Worley K.C."/>
            <person name="Xie Q."/>
            <person name="Ylla G."/>
            <person name="Poulsen M."/>
            <person name="Gibbs R.A."/>
            <person name="Schal C."/>
            <person name="Richards S."/>
            <person name="Belles X."/>
            <person name="Korb J."/>
            <person name="Bornberg-Bauer E."/>
        </authorList>
    </citation>
    <scope>NUCLEOTIDE SEQUENCE [LARGE SCALE GENOMIC DNA]</scope>
    <source>
        <tissue evidence="6">Whole body</tissue>
    </source>
</reference>
<protein>
    <recommendedName>
        <fullName evidence="8">LRRCT domain-containing protein</fullName>
    </recommendedName>
</protein>
<feature type="chain" id="PRO_5014559356" description="LRRCT domain-containing protein" evidence="5">
    <location>
        <begin position="21"/>
        <end position="471"/>
    </location>
</feature>
<gene>
    <name evidence="6" type="ORF">B7P43_G02945</name>
</gene>
<dbReference type="InParanoid" id="A0A2J7Q0W9"/>
<keyword evidence="4" id="KW-1133">Transmembrane helix</keyword>
<dbReference type="STRING" id="105785.A0A2J7Q0W9"/>
<dbReference type="InterPro" id="IPR050328">
    <property type="entry name" value="Dev_Immune_Receptor"/>
</dbReference>
<dbReference type="Gene3D" id="3.80.10.10">
    <property type="entry name" value="Ribonuclease Inhibitor"/>
    <property type="match status" value="2"/>
</dbReference>
<keyword evidence="3" id="KW-0677">Repeat</keyword>